<dbReference type="EMBL" id="MGJJ01000012">
    <property type="protein sequence ID" value="OGN05462.1"/>
    <property type="molecule type" value="Genomic_DNA"/>
</dbReference>
<name>A0A1F8EX65_9BACT</name>
<dbReference type="Gene3D" id="3.10.180.10">
    <property type="entry name" value="2,3-Dihydroxybiphenyl 1,2-Dioxygenase, domain 1"/>
    <property type="match status" value="1"/>
</dbReference>
<reference evidence="2 3" key="1">
    <citation type="journal article" date="2016" name="Nat. Commun.">
        <title>Thousands of microbial genomes shed light on interconnected biogeochemical processes in an aquifer system.</title>
        <authorList>
            <person name="Anantharaman K."/>
            <person name="Brown C.T."/>
            <person name="Hug L.A."/>
            <person name="Sharon I."/>
            <person name="Castelle C.J."/>
            <person name="Probst A.J."/>
            <person name="Thomas B.C."/>
            <person name="Singh A."/>
            <person name="Wilkins M.J."/>
            <person name="Karaoz U."/>
            <person name="Brodie E.L."/>
            <person name="Williams K.H."/>
            <person name="Hubbard S.S."/>
            <person name="Banfield J.F."/>
        </authorList>
    </citation>
    <scope>NUCLEOTIDE SEQUENCE [LARGE SCALE GENOMIC DNA]</scope>
</reference>
<dbReference type="STRING" id="1802669.A2746_00135"/>
<dbReference type="AlphaFoldDB" id="A0A1F8EX65"/>
<evidence type="ECO:0000313" key="3">
    <source>
        <dbReference type="Proteomes" id="UP000177419"/>
    </source>
</evidence>
<gene>
    <name evidence="2" type="ORF">A2746_00135</name>
</gene>
<dbReference type="PROSITE" id="PS51819">
    <property type="entry name" value="VOC"/>
    <property type="match status" value="1"/>
</dbReference>
<organism evidence="2 3">
    <name type="scientific">Candidatus Yanofskybacteria bacterium RIFCSPHIGHO2_01_FULL_44_22</name>
    <dbReference type="NCBI Taxonomy" id="1802669"/>
    <lineage>
        <taxon>Bacteria</taxon>
        <taxon>Candidatus Yanofskyibacteriota</taxon>
    </lineage>
</organism>
<accession>A0A1F8EX65</accession>
<evidence type="ECO:0000313" key="2">
    <source>
        <dbReference type="EMBL" id="OGN05462.1"/>
    </source>
</evidence>
<dbReference type="Proteomes" id="UP000177419">
    <property type="component" value="Unassembled WGS sequence"/>
</dbReference>
<feature type="domain" description="VOC" evidence="1">
    <location>
        <begin position="7"/>
        <end position="125"/>
    </location>
</feature>
<protein>
    <recommendedName>
        <fullName evidence="1">VOC domain-containing protein</fullName>
    </recommendedName>
</protein>
<comment type="caution">
    <text evidence="2">The sequence shown here is derived from an EMBL/GenBank/DDBJ whole genome shotgun (WGS) entry which is preliminary data.</text>
</comment>
<sequence length="128" mass="14754">MNMAHAKLDHFYLSVKVMDRTIKFYEDLLGMKVTHREEDTWADFDLGSGFYFGLINPKIISDKRIVGNNAIPVFGADDVDAVFEKVKKYGVEIVSPPENLAFTDYPYRCFQCKDTEGNLIEVAKYERK</sequence>
<proteinExistence type="predicted"/>
<dbReference type="SUPFAM" id="SSF54593">
    <property type="entry name" value="Glyoxalase/Bleomycin resistance protein/Dihydroxybiphenyl dioxygenase"/>
    <property type="match status" value="1"/>
</dbReference>
<evidence type="ECO:0000259" key="1">
    <source>
        <dbReference type="PROSITE" id="PS51819"/>
    </source>
</evidence>
<dbReference type="InterPro" id="IPR029068">
    <property type="entry name" value="Glyas_Bleomycin-R_OHBP_Dase"/>
</dbReference>
<dbReference type="InterPro" id="IPR037523">
    <property type="entry name" value="VOC_core"/>
</dbReference>
<dbReference type="InterPro" id="IPR004360">
    <property type="entry name" value="Glyas_Fos-R_dOase_dom"/>
</dbReference>
<dbReference type="Pfam" id="PF00903">
    <property type="entry name" value="Glyoxalase"/>
    <property type="match status" value="1"/>
</dbReference>
<dbReference type="CDD" id="cd06587">
    <property type="entry name" value="VOC"/>
    <property type="match status" value="1"/>
</dbReference>